<dbReference type="RefSeq" id="WP_129556769.1">
    <property type="nucleotide sequence ID" value="NZ_CANMLB010000004.1"/>
</dbReference>
<dbReference type="SUPFAM" id="SSF52777">
    <property type="entry name" value="CoA-dependent acyltransferases"/>
    <property type="match status" value="1"/>
</dbReference>
<dbReference type="GO" id="GO:0003824">
    <property type="term" value="F:catalytic activity"/>
    <property type="evidence" value="ECO:0007669"/>
    <property type="project" value="InterPro"/>
</dbReference>
<evidence type="ECO:0000313" key="3">
    <source>
        <dbReference type="EMBL" id="WMG17760.1"/>
    </source>
</evidence>
<dbReference type="InterPro" id="IPR023213">
    <property type="entry name" value="CAT-like_dom_sf"/>
</dbReference>
<gene>
    <name evidence="2" type="ORF">N5D11_08245</name>
    <name evidence="3" type="ORF">QBJ73_15485</name>
</gene>
<dbReference type="Proteomes" id="UP001161099">
    <property type="component" value="Unassembled WGS sequence"/>
</dbReference>
<dbReference type="EMBL" id="JAOCDR010000014">
    <property type="protein sequence ID" value="MDH0656108.1"/>
    <property type="molecule type" value="Genomic_DNA"/>
</dbReference>
<name>A0A239RTG9_ACIJO</name>
<evidence type="ECO:0000313" key="2">
    <source>
        <dbReference type="EMBL" id="MDH0656108.1"/>
    </source>
</evidence>
<accession>A0A239RTG9</accession>
<protein>
    <submittedName>
        <fullName evidence="2">Condensation domain-containing protein</fullName>
    </submittedName>
</protein>
<dbReference type="Gene3D" id="3.30.559.10">
    <property type="entry name" value="Chloramphenicol acetyltransferase-like domain"/>
    <property type="match status" value="1"/>
</dbReference>
<dbReference type="InterPro" id="IPR001242">
    <property type="entry name" value="Condensation_dom"/>
</dbReference>
<dbReference type="EMBL" id="CP121776">
    <property type="protein sequence ID" value="WMG17760.1"/>
    <property type="molecule type" value="Genomic_DNA"/>
</dbReference>
<sequence>MKSLIKNSTNFFPLSFEQEQFLSKEEVKCVNEFNNISAMTRLIGQVQIPEMLAALNEIVRRHEIFRTTFNISDQFLVQTIAAQSFNHFLIHALKIMIYLTFNCFIGF</sequence>
<reference evidence="3 5" key="2">
    <citation type="submission" date="2023-04" db="EMBL/GenBank/DDBJ databases">
        <title>Acinetobacter johnsonii isolate AYTCM encoding NDM-1, OXA-58 and PER-1.</title>
        <authorList>
            <person name="Tian C."/>
            <person name="Wang S."/>
            <person name="Fan X."/>
            <person name="Xia D."/>
        </authorList>
    </citation>
    <scope>NUCLEOTIDE SEQUENCE [LARGE SCALE GENOMIC DNA]</scope>
    <source>
        <strain evidence="3 5">AYTCM</strain>
    </source>
</reference>
<evidence type="ECO:0000259" key="1">
    <source>
        <dbReference type="Pfam" id="PF00668"/>
    </source>
</evidence>
<organism evidence="2 4">
    <name type="scientific">Acinetobacter johnsonii</name>
    <dbReference type="NCBI Taxonomy" id="40214"/>
    <lineage>
        <taxon>Bacteria</taxon>
        <taxon>Pseudomonadati</taxon>
        <taxon>Pseudomonadota</taxon>
        <taxon>Gammaproteobacteria</taxon>
        <taxon>Moraxellales</taxon>
        <taxon>Moraxellaceae</taxon>
        <taxon>Acinetobacter</taxon>
    </lineage>
</organism>
<keyword evidence="5" id="KW-1185">Reference proteome</keyword>
<dbReference type="Proteomes" id="UP001244586">
    <property type="component" value="Chromosome"/>
</dbReference>
<evidence type="ECO:0000313" key="4">
    <source>
        <dbReference type="Proteomes" id="UP001161099"/>
    </source>
</evidence>
<evidence type="ECO:0000313" key="5">
    <source>
        <dbReference type="Proteomes" id="UP001244586"/>
    </source>
</evidence>
<reference evidence="2" key="1">
    <citation type="submission" date="2022-09" db="EMBL/GenBank/DDBJ databases">
        <title>Intensive care unit water sources are persistently colonized with multi-drug resistant bacteria and are the site of extensive horizontal gene transfer of antibiotic resistance genes.</title>
        <authorList>
            <person name="Diorio-Toth L."/>
        </authorList>
    </citation>
    <scope>NUCLEOTIDE SEQUENCE</scope>
    <source>
        <strain evidence="2">GD03851</strain>
    </source>
</reference>
<dbReference type="Pfam" id="PF00668">
    <property type="entry name" value="Condensation"/>
    <property type="match status" value="1"/>
</dbReference>
<feature type="domain" description="Condensation" evidence="1">
    <location>
        <begin position="10"/>
        <end position="84"/>
    </location>
</feature>
<proteinExistence type="predicted"/>
<dbReference type="AlphaFoldDB" id="A0A239RTG9"/>